<gene>
    <name evidence="2" type="ORF">EXIGLDRAFT_772430</name>
</gene>
<feature type="compositionally biased region" description="Basic and acidic residues" evidence="1">
    <location>
        <begin position="291"/>
        <end position="315"/>
    </location>
</feature>
<feature type="non-terminal residue" evidence="2">
    <location>
        <position position="1"/>
    </location>
</feature>
<feature type="region of interest" description="Disordered" evidence="1">
    <location>
        <begin position="207"/>
        <end position="247"/>
    </location>
</feature>
<dbReference type="Proteomes" id="UP000077266">
    <property type="component" value="Unassembled WGS sequence"/>
</dbReference>
<evidence type="ECO:0000313" key="3">
    <source>
        <dbReference type="Proteomes" id="UP000077266"/>
    </source>
</evidence>
<accession>A0A165FAQ4</accession>
<feature type="compositionally biased region" description="Low complexity" evidence="1">
    <location>
        <begin position="259"/>
        <end position="271"/>
    </location>
</feature>
<feature type="compositionally biased region" description="Basic and acidic residues" evidence="1">
    <location>
        <begin position="1"/>
        <end position="17"/>
    </location>
</feature>
<name>A0A165FAQ4_EXIGL</name>
<feature type="region of interest" description="Disordered" evidence="1">
    <location>
        <begin position="1"/>
        <end position="20"/>
    </location>
</feature>
<keyword evidence="3" id="KW-1185">Reference proteome</keyword>
<dbReference type="EMBL" id="KV426092">
    <property type="protein sequence ID" value="KZV88690.1"/>
    <property type="molecule type" value="Genomic_DNA"/>
</dbReference>
<reference evidence="2 3" key="1">
    <citation type="journal article" date="2016" name="Mol. Biol. Evol.">
        <title>Comparative Genomics of Early-Diverging Mushroom-Forming Fungi Provides Insights into the Origins of Lignocellulose Decay Capabilities.</title>
        <authorList>
            <person name="Nagy L.G."/>
            <person name="Riley R."/>
            <person name="Tritt A."/>
            <person name="Adam C."/>
            <person name="Daum C."/>
            <person name="Floudas D."/>
            <person name="Sun H."/>
            <person name="Yadav J.S."/>
            <person name="Pangilinan J."/>
            <person name="Larsson K.H."/>
            <person name="Matsuura K."/>
            <person name="Barry K."/>
            <person name="Labutti K."/>
            <person name="Kuo R."/>
            <person name="Ohm R.A."/>
            <person name="Bhattacharya S.S."/>
            <person name="Shirouzu T."/>
            <person name="Yoshinaga Y."/>
            <person name="Martin F.M."/>
            <person name="Grigoriev I.V."/>
            <person name="Hibbett D.S."/>
        </authorList>
    </citation>
    <scope>NUCLEOTIDE SEQUENCE [LARGE SCALE GENOMIC DNA]</scope>
    <source>
        <strain evidence="2 3">HHB12029</strain>
    </source>
</reference>
<evidence type="ECO:0000313" key="2">
    <source>
        <dbReference type="EMBL" id="KZV88690.1"/>
    </source>
</evidence>
<feature type="region of interest" description="Disordered" evidence="1">
    <location>
        <begin position="259"/>
        <end position="316"/>
    </location>
</feature>
<feature type="compositionally biased region" description="Basic and acidic residues" evidence="1">
    <location>
        <begin position="212"/>
        <end position="222"/>
    </location>
</feature>
<proteinExistence type="predicted"/>
<organism evidence="2 3">
    <name type="scientific">Exidia glandulosa HHB12029</name>
    <dbReference type="NCBI Taxonomy" id="1314781"/>
    <lineage>
        <taxon>Eukaryota</taxon>
        <taxon>Fungi</taxon>
        <taxon>Dikarya</taxon>
        <taxon>Basidiomycota</taxon>
        <taxon>Agaricomycotina</taxon>
        <taxon>Agaricomycetes</taxon>
        <taxon>Auriculariales</taxon>
        <taxon>Exidiaceae</taxon>
        <taxon>Exidia</taxon>
    </lineage>
</organism>
<sequence>EDLRTRPSHSDETDAETRAGAAFAQEVHDERFQLAAHVSIVINETIPSTHTTRSTRRTSASAYPVSQNTTYDPALSTTRPTTKPIYAAIRSEPPRPDRTGASCRTNERRSLSVHGDLSEHALGSVELTYDALDVNPYAGGLSRARARHSPPSPPPDSITTRPDSRSYDVSYELPYRRHAVRPSSLLLDGQRPDRNRTNLLYSSCALSAEPPCPDRNRHELSNKRAPNVSPFHALRRPDRNRSSDMPSELAIPEHAGFVTTSRTRTSSTPRNTARERKGPFRPDRNRHRRWRPDMHANDRQVDDERFKTHASARDSEDIEEIYQNLRIR</sequence>
<feature type="region of interest" description="Disordered" evidence="1">
    <location>
        <begin position="49"/>
        <end position="114"/>
    </location>
</feature>
<feature type="compositionally biased region" description="Polar residues" evidence="1">
    <location>
        <begin position="60"/>
        <end position="81"/>
    </location>
</feature>
<dbReference type="AlphaFoldDB" id="A0A165FAQ4"/>
<evidence type="ECO:0000256" key="1">
    <source>
        <dbReference type="SAM" id="MobiDB-lite"/>
    </source>
</evidence>
<protein>
    <submittedName>
        <fullName evidence="2">Uncharacterized protein</fullName>
    </submittedName>
</protein>
<dbReference type="InParanoid" id="A0A165FAQ4"/>
<feature type="region of interest" description="Disordered" evidence="1">
    <location>
        <begin position="141"/>
        <end position="168"/>
    </location>
</feature>
<feature type="compositionally biased region" description="Basic and acidic residues" evidence="1">
    <location>
        <begin position="272"/>
        <end position="283"/>
    </location>
</feature>